<proteinExistence type="predicted"/>
<keyword evidence="2" id="KW-1185">Reference proteome</keyword>
<sequence>MNIYEALESVQFEKREYFKWKHDIRYQQERGQKSEERFLAYVQRRTLNSFYQWEKTPEYKHLLMLLLEWRSTQDFEQIYEVVSKKAKDGDDKAVKLFLSLQKEINTNAKAVKALFENVDDEKEEEDDLEV</sequence>
<organism evidence="1 2">
    <name type="scientific">Halobacillus amylolyticus</name>
    <dbReference type="NCBI Taxonomy" id="2932259"/>
    <lineage>
        <taxon>Bacteria</taxon>
        <taxon>Bacillati</taxon>
        <taxon>Bacillota</taxon>
        <taxon>Bacilli</taxon>
        <taxon>Bacillales</taxon>
        <taxon>Bacillaceae</taxon>
        <taxon>Halobacillus</taxon>
    </lineage>
</organism>
<reference evidence="1" key="1">
    <citation type="submission" date="2022-04" db="EMBL/GenBank/DDBJ databases">
        <title>Halobacillus sp. isolated from saltern.</title>
        <authorList>
            <person name="Won M."/>
            <person name="Lee C.-M."/>
            <person name="Woen H.-Y."/>
            <person name="Kwon S.-W."/>
        </authorList>
    </citation>
    <scope>NUCLEOTIDE SEQUENCE</scope>
    <source>
        <strain evidence="1">SSHM10-5</strain>
    </source>
</reference>
<evidence type="ECO:0000313" key="1">
    <source>
        <dbReference type="EMBL" id="UOR12186.1"/>
    </source>
</evidence>
<dbReference type="Proteomes" id="UP000830326">
    <property type="component" value="Chromosome"/>
</dbReference>
<accession>A0ABY4HBH0</accession>
<dbReference type="RefSeq" id="WP_245032810.1">
    <property type="nucleotide sequence ID" value="NZ_CP095075.1"/>
</dbReference>
<gene>
    <name evidence="1" type="ORF">MUO15_01210</name>
</gene>
<name>A0ABY4HBH0_9BACI</name>
<evidence type="ECO:0000313" key="2">
    <source>
        <dbReference type="Proteomes" id="UP000830326"/>
    </source>
</evidence>
<dbReference type="EMBL" id="CP095075">
    <property type="protein sequence ID" value="UOR12186.1"/>
    <property type="molecule type" value="Genomic_DNA"/>
</dbReference>
<protein>
    <submittedName>
        <fullName evidence="1">Uncharacterized protein</fullName>
    </submittedName>
</protein>